<reference evidence="3" key="3">
    <citation type="submission" date="2021-05" db="EMBL/GenBank/DDBJ databases">
        <title>Protein family content uncovers lineage relationships and bacterial pathway maintenance mechanisms in DPANN archaea.</title>
        <authorList>
            <person name="Castelle C.J."/>
            <person name="Meheust R."/>
            <person name="Jaffe A.L."/>
            <person name="Seitz K."/>
            <person name="Gong X."/>
            <person name="Baker B.J."/>
            <person name="Banfield J.F."/>
        </authorList>
    </citation>
    <scope>NUCLEOTIDE SEQUENCE</scope>
    <source>
        <strain evidence="3">RIFCSPLOWO2_01_FULL_43_13</strain>
    </source>
</reference>
<reference evidence="3" key="2">
    <citation type="submission" date="2021-03" db="EMBL/GenBank/DDBJ databases">
        <authorList>
            <person name="Jaffe A."/>
        </authorList>
    </citation>
    <scope>NUCLEOTIDE SEQUENCE</scope>
    <source>
        <strain evidence="3">RIFCSPLOWO2_01_FULL_43_13</strain>
    </source>
</reference>
<proteinExistence type="predicted"/>
<evidence type="ECO:0000256" key="1">
    <source>
        <dbReference type="SAM" id="Phobius"/>
    </source>
</evidence>
<accession>A0A7J4KTN1</accession>
<dbReference type="EMBL" id="DUFJ01000085">
    <property type="protein sequence ID" value="HIH33371.1"/>
    <property type="molecule type" value="Genomic_DNA"/>
</dbReference>
<dbReference type="Proteomes" id="UP000680185">
    <property type="component" value="Unassembled WGS sequence"/>
</dbReference>
<feature type="transmembrane region" description="Helical" evidence="1">
    <location>
        <begin position="12"/>
        <end position="31"/>
    </location>
</feature>
<feature type="transmembrane region" description="Helical" evidence="1">
    <location>
        <begin position="37"/>
        <end position="61"/>
    </location>
</feature>
<comment type="caution">
    <text evidence="2">The sequence shown here is derived from an EMBL/GenBank/DDBJ whole genome shotgun (WGS) entry which is preliminary data.</text>
</comment>
<reference evidence="4" key="1">
    <citation type="journal article" date="2020" name="bioRxiv">
        <title>A rank-normalized archaeal taxonomy based on genome phylogeny resolves widespread incomplete and uneven classifications.</title>
        <authorList>
            <person name="Rinke C."/>
            <person name="Chuvochina M."/>
            <person name="Mussig A.J."/>
            <person name="Chaumeil P.-A."/>
            <person name="Waite D.W."/>
            <person name="Whitman W.B."/>
            <person name="Parks D.H."/>
            <person name="Hugenholtz P."/>
        </authorList>
    </citation>
    <scope>NUCLEOTIDE SEQUENCE [LARGE SCALE GENOMIC DNA]</scope>
</reference>
<gene>
    <name evidence="2" type="ORF">HA227_03900</name>
    <name evidence="3" type="ORF">J4478_04085</name>
</gene>
<protein>
    <submittedName>
        <fullName evidence="2">Uncharacterized protein</fullName>
    </submittedName>
</protein>
<keyword evidence="1" id="KW-1133">Transmembrane helix</keyword>
<keyword evidence="1" id="KW-0812">Transmembrane</keyword>
<evidence type="ECO:0000313" key="3">
    <source>
        <dbReference type="EMBL" id="MBS3058553.1"/>
    </source>
</evidence>
<dbReference type="EMBL" id="JAGVWB010000028">
    <property type="protein sequence ID" value="MBS3058553.1"/>
    <property type="molecule type" value="Genomic_DNA"/>
</dbReference>
<dbReference type="AlphaFoldDB" id="A0A7J4KTN1"/>
<sequence>MISSYNSLNRLYFSMLVAGLLLLAASAAAFLSLPSGIAFAILAASFILILAGILCKILVWYNVYSEVVTKEEFKKATAHGSVFSQKKKSRE</sequence>
<organism evidence="2 4">
    <name type="scientific">Candidatus Iainarchaeum sp</name>
    <dbReference type="NCBI Taxonomy" id="3101447"/>
    <lineage>
        <taxon>Archaea</taxon>
        <taxon>Candidatus Iainarchaeota</taxon>
        <taxon>Candidatus Iainarchaeia</taxon>
        <taxon>Candidatus Iainarchaeales</taxon>
        <taxon>Candidatus Iainarchaeaceae</taxon>
        <taxon>Candidatus Iainarchaeum</taxon>
    </lineage>
</organism>
<name>A0A7J4KTN1_9ARCH</name>
<dbReference type="Proteomes" id="UP000527315">
    <property type="component" value="Unassembled WGS sequence"/>
</dbReference>
<evidence type="ECO:0000313" key="4">
    <source>
        <dbReference type="Proteomes" id="UP000527315"/>
    </source>
</evidence>
<keyword evidence="1" id="KW-0472">Membrane</keyword>
<evidence type="ECO:0000313" key="2">
    <source>
        <dbReference type="EMBL" id="HIH33371.1"/>
    </source>
</evidence>